<evidence type="ECO:0000313" key="4">
    <source>
        <dbReference type="EMBL" id="SFN93459.1"/>
    </source>
</evidence>
<sequence length="200" mass="20904">MSGDGVNEWNGFELPPRPPLPAPATDAPIRKIGMPPGMEPALDTVPSSDHGIPVPVARPEFGLAPKPFAPQPTAADQPAPATAPTPVAKSIGNPRLELPDGSVLPLGEGLIVGRDPQHQEGYGVTARARLHDVERSVSKTHAILGVADGRVWVLDLNSTNGTVLIAADGTETLCAPEVATPLLANTAVRFGEYRVQVVFD</sequence>
<evidence type="ECO:0000256" key="2">
    <source>
        <dbReference type="SAM" id="MobiDB-lite"/>
    </source>
</evidence>
<proteinExistence type="predicted"/>
<feature type="domain" description="FHA" evidence="3">
    <location>
        <begin position="110"/>
        <end position="164"/>
    </location>
</feature>
<dbReference type="RefSeq" id="WP_090712259.1">
    <property type="nucleotide sequence ID" value="NZ_FOVM01000008.1"/>
</dbReference>
<gene>
    <name evidence="4" type="ORF">SAMN05216219_2677</name>
</gene>
<dbReference type="InterPro" id="IPR008984">
    <property type="entry name" value="SMAD_FHA_dom_sf"/>
</dbReference>
<dbReference type="Proteomes" id="UP000198867">
    <property type="component" value="Unassembled WGS sequence"/>
</dbReference>
<keyword evidence="5" id="KW-1185">Reference proteome</keyword>
<protein>
    <submittedName>
        <fullName evidence="4">FHA domain-containing protein</fullName>
    </submittedName>
</protein>
<feature type="region of interest" description="Disordered" evidence="2">
    <location>
        <begin position="1"/>
        <end position="36"/>
    </location>
</feature>
<feature type="region of interest" description="Disordered" evidence="2">
    <location>
        <begin position="63"/>
        <end position="99"/>
    </location>
</feature>
<evidence type="ECO:0000313" key="5">
    <source>
        <dbReference type="Proteomes" id="UP000198867"/>
    </source>
</evidence>
<accession>A0A1I5D2L6</accession>
<organism evidence="4 5">
    <name type="scientific">Mycetocola miduiensis</name>
    <dbReference type="NCBI Taxonomy" id="995034"/>
    <lineage>
        <taxon>Bacteria</taxon>
        <taxon>Bacillati</taxon>
        <taxon>Actinomycetota</taxon>
        <taxon>Actinomycetes</taxon>
        <taxon>Micrococcales</taxon>
        <taxon>Microbacteriaceae</taxon>
        <taxon>Mycetocola</taxon>
    </lineage>
</organism>
<keyword evidence="1" id="KW-0597">Phosphoprotein</keyword>
<dbReference type="Gene3D" id="2.60.200.20">
    <property type="match status" value="1"/>
</dbReference>
<dbReference type="OrthoDB" id="5111283at2"/>
<evidence type="ECO:0000259" key="3">
    <source>
        <dbReference type="PROSITE" id="PS50006"/>
    </source>
</evidence>
<dbReference type="InterPro" id="IPR000253">
    <property type="entry name" value="FHA_dom"/>
</dbReference>
<dbReference type="SUPFAM" id="SSF49879">
    <property type="entry name" value="SMAD/FHA domain"/>
    <property type="match status" value="1"/>
</dbReference>
<dbReference type="STRING" id="995034.SAMN05216219_2677"/>
<dbReference type="CDD" id="cd00060">
    <property type="entry name" value="FHA"/>
    <property type="match status" value="1"/>
</dbReference>
<dbReference type="AlphaFoldDB" id="A0A1I5D2L6"/>
<dbReference type="EMBL" id="FOVM01000008">
    <property type="protein sequence ID" value="SFN93459.1"/>
    <property type="molecule type" value="Genomic_DNA"/>
</dbReference>
<feature type="compositionally biased region" description="Low complexity" evidence="2">
    <location>
        <begin position="71"/>
        <end position="88"/>
    </location>
</feature>
<evidence type="ECO:0000256" key="1">
    <source>
        <dbReference type="ARBA" id="ARBA00022553"/>
    </source>
</evidence>
<name>A0A1I5D2L6_9MICO</name>
<reference evidence="5" key="1">
    <citation type="submission" date="2016-10" db="EMBL/GenBank/DDBJ databases">
        <authorList>
            <person name="Varghese N."/>
            <person name="Submissions S."/>
        </authorList>
    </citation>
    <scope>NUCLEOTIDE SEQUENCE [LARGE SCALE GENOMIC DNA]</scope>
    <source>
        <strain evidence="5">CGMCC 1.11101</strain>
    </source>
</reference>
<dbReference type="Pfam" id="PF00498">
    <property type="entry name" value="FHA"/>
    <property type="match status" value="1"/>
</dbReference>
<dbReference type="PROSITE" id="PS50006">
    <property type="entry name" value="FHA_DOMAIN"/>
    <property type="match status" value="1"/>
</dbReference>